<dbReference type="OrthoDB" id="30417at2759"/>
<name>A0A6A6HPF3_VIRVR</name>
<feature type="compositionally biased region" description="Polar residues" evidence="1">
    <location>
        <begin position="36"/>
        <end position="46"/>
    </location>
</feature>
<feature type="region of interest" description="Disordered" evidence="1">
    <location>
        <begin position="368"/>
        <end position="521"/>
    </location>
</feature>
<evidence type="ECO:0000313" key="2">
    <source>
        <dbReference type="EMBL" id="KAF2239986.1"/>
    </source>
</evidence>
<protein>
    <submittedName>
        <fullName evidence="2">Uncharacterized protein</fullName>
    </submittedName>
</protein>
<evidence type="ECO:0000313" key="3">
    <source>
        <dbReference type="Proteomes" id="UP000800092"/>
    </source>
</evidence>
<dbReference type="EMBL" id="ML991771">
    <property type="protein sequence ID" value="KAF2239986.1"/>
    <property type="molecule type" value="Genomic_DNA"/>
</dbReference>
<dbReference type="Proteomes" id="UP000800092">
    <property type="component" value="Unassembled WGS sequence"/>
</dbReference>
<organism evidence="2 3">
    <name type="scientific">Viridothelium virens</name>
    <name type="common">Speckled blister lichen</name>
    <name type="synonym">Trypethelium virens</name>
    <dbReference type="NCBI Taxonomy" id="1048519"/>
    <lineage>
        <taxon>Eukaryota</taxon>
        <taxon>Fungi</taxon>
        <taxon>Dikarya</taxon>
        <taxon>Ascomycota</taxon>
        <taxon>Pezizomycotina</taxon>
        <taxon>Dothideomycetes</taxon>
        <taxon>Dothideomycetes incertae sedis</taxon>
        <taxon>Trypetheliales</taxon>
        <taxon>Trypetheliaceae</taxon>
        <taxon>Viridothelium</taxon>
    </lineage>
</organism>
<evidence type="ECO:0000256" key="1">
    <source>
        <dbReference type="SAM" id="MobiDB-lite"/>
    </source>
</evidence>
<feature type="compositionally biased region" description="Polar residues" evidence="1">
    <location>
        <begin position="391"/>
        <end position="403"/>
    </location>
</feature>
<sequence length="521" mass="56699">MNQPQDDMRRSSPVCQESEASPYAKEALGKDYNWPNDGQDSMNAANSPFPRDREIQHKPSLSSVSTADFFPNNPLEHSAKNIRPRQTSDSGLLAPPVTPNRSSPGPLTRHVDRQSSEAPASPAPNSFRVSSWNAACDPIPDRLENNMSPKARFSGPVGDQNVPNETTSPRKISKVTPAASAVSSRASEESKPRGFSQGYCEGYYSGLHRLPLGKDEDGEVLEGYIAGLQHFAELQAALRKNRSKSTDNGVEDLSSNAAHEGARHNSTVELKENSTSPPAAGATQEVEKSDTRSPSAQFSAPLTKQFSGNQIQSFERSDKADKPQPVMETIPTRVTSVGRGFKSPGGSLGENRSRNISLPMNRTYQPAPCNWAQSLPQHDGATDKAIVNAAEESNQTGALTNLPTEPISDTVEKVPTPPAKSTDSPTKRSPWHAKLPKSPPSKPSRSPTKSRLDRLASHLGVKKPDSTLEADDISPGSHEMGDSMSPSRKKRREEFKHFLSRPKGEQSHELKPVEKERKVQT</sequence>
<keyword evidence="3" id="KW-1185">Reference proteome</keyword>
<feature type="compositionally biased region" description="Polar residues" evidence="1">
    <location>
        <begin position="292"/>
        <end position="314"/>
    </location>
</feature>
<feature type="compositionally biased region" description="Basic and acidic residues" evidence="1">
    <location>
        <begin position="450"/>
        <end position="466"/>
    </location>
</feature>
<reference evidence="2" key="1">
    <citation type="journal article" date="2020" name="Stud. Mycol.">
        <title>101 Dothideomycetes genomes: a test case for predicting lifestyles and emergence of pathogens.</title>
        <authorList>
            <person name="Haridas S."/>
            <person name="Albert R."/>
            <person name="Binder M."/>
            <person name="Bloem J."/>
            <person name="Labutti K."/>
            <person name="Salamov A."/>
            <person name="Andreopoulos B."/>
            <person name="Baker S."/>
            <person name="Barry K."/>
            <person name="Bills G."/>
            <person name="Bluhm B."/>
            <person name="Cannon C."/>
            <person name="Castanera R."/>
            <person name="Culley D."/>
            <person name="Daum C."/>
            <person name="Ezra D."/>
            <person name="Gonzalez J."/>
            <person name="Henrissat B."/>
            <person name="Kuo A."/>
            <person name="Liang C."/>
            <person name="Lipzen A."/>
            <person name="Lutzoni F."/>
            <person name="Magnuson J."/>
            <person name="Mondo S."/>
            <person name="Nolan M."/>
            <person name="Ohm R."/>
            <person name="Pangilinan J."/>
            <person name="Park H.-J."/>
            <person name="Ramirez L."/>
            <person name="Alfaro M."/>
            <person name="Sun H."/>
            <person name="Tritt A."/>
            <person name="Yoshinaga Y."/>
            <person name="Zwiers L.-H."/>
            <person name="Turgeon B."/>
            <person name="Goodwin S."/>
            <person name="Spatafora J."/>
            <person name="Crous P."/>
            <person name="Grigoriev I."/>
        </authorList>
    </citation>
    <scope>NUCLEOTIDE SEQUENCE</scope>
    <source>
        <strain evidence="2">Tuck. ex Michener</strain>
    </source>
</reference>
<feature type="compositionally biased region" description="Basic and acidic residues" evidence="1">
    <location>
        <begin position="492"/>
        <end position="521"/>
    </location>
</feature>
<feature type="compositionally biased region" description="Polar residues" evidence="1">
    <location>
        <begin position="161"/>
        <end position="170"/>
    </location>
</feature>
<feature type="compositionally biased region" description="Basic and acidic residues" evidence="1">
    <location>
        <begin position="1"/>
        <end position="10"/>
    </location>
</feature>
<feature type="region of interest" description="Disordered" evidence="1">
    <location>
        <begin position="1"/>
        <end position="195"/>
    </location>
</feature>
<accession>A0A6A6HPF3</accession>
<proteinExistence type="predicted"/>
<feature type="compositionally biased region" description="Polar residues" evidence="1">
    <location>
        <begin position="264"/>
        <end position="277"/>
    </location>
</feature>
<feature type="region of interest" description="Disordered" evidence="1">
    <location>
        <begin position="241"/>
        <end position="354"/>
    </location>
</feature>
<gene>
    <name evidence="2" type="ORF">EV356DRAFT_495822</name>
</gene>
<dbReference type="AlphaFoldDB" id="A0A6A6HPF3"/>